<name>A0A101N015_9ACTN</name>
<evidence type="ECO:0000313" key="1">
    <source>
        <dbReference type="EMBL" id="KUM84091.1"/>
    </source>
</evidence>
<gene>
    <name evidence="1" type="ORF">AQI88_42060</name>
</gene>
<organism evidence="1 2">
    <name type="scientific">Streptomyces cellostaticus</name>
    <dbReference type="NCBI Taxonomy" id="67285"/>
    <lineage>
        <taxon>Bacteria</taxon>
        <taxon>Bacillati</taxon>
        <taxon>Actinomycetota</taxon>
        <taxon>Actinomycetes</taxon>
        <taxon>Kitasatosporales</taxon>
        <taxon>Streptomycetaceae</taxon>
        <taxon>Streptomyces</taxon>
    </lineage>
</organism>
<comment type="caution">
    <text evidence="1">The sequence shown here is derived from an EMBL/GenBank/DDBJ whole genome shotgun (WGS) entry which is preliminary data.</text>
</comment>
<sequence length="114" mass="12603">MTVTYEAVPYIWDSVAWFGENNKLASGWEPKMDITLTLTQPSGNTRSESISVVGKDVPYPLKAEHVFRYLEMGTHKVTVRGVKTGGRRATDGRNNTGNDRVVLGEMSLEVTIGD</sequence>
<dbReference type="AlphaFoldDB" id="A0A101N015"/>
<keyword evidence="2" id="KW-1185">Reference proteome</keyword>
<dbReference type="EMBL" id="LMWL01000137">
    <property type="protein sequence ID" value="KUM84091.1"/>
    <property type="molecule type" value="Genomic_DNA"/>
</dbReference>
<evidence type="ECO:0000313" key="2">
    <source>
        <dbReference type="Proteomes" id="UP000054241"/>
    </source>
</evidence>
<proteinExistence type="predicted"/>
<accession>A0A101N015</accession>
<reference evidence="1 2" key="1">
    <citation type="submission" date="2015-10" db="EMBL/GenBank/DDBJ databases">
        <title>Draft genome sequence of Streptomyces cellostaticus DSM 40189, type strain for the species Streptomyces cellostaticus.</title>
        <authorList>
            <person name="Ruckert C."/>
            <person name="Winkler A."/>
            <person name="Kalinowski J."/>
            <person name="Kampfer P."/>
            <person name="Glaeser S."/>
        </authorList>
    </citation>
    <scope>NUCLEOTIDE SEQUENCE [LARGE SCALE GENOMIC DNA]</scope>
    <source>
        <strain evidence="1 2">DSM 40189</strain>
    </source>
</reference>
<protein>
    <submittedName>
        <fullName evidence="1">Uncharacterized protein</fullName>
    </submittedName>
</protein>
<dbReference type="Proteomes" id="UP000054241">
    <property type="component" value="Unassembled WGS sequence"/>
</dbReference>